<dbReference type="EMBL" id="JACJVO010000028">
    <property type="protein sequence ID" value="MBB6733546.1"/>
    <property type="molecule type" value="Genomic_DNA"/>
</dbReference>
<dbReference type="InterPro" id="IPR005467">
    <property type="entry name" value="His_kinase_dom"/>
</dbReference>
<keyword evidence="6" id="KW-0808">Transferase</keyword>
<evidence type="ECO:0000256" key="12">
    <source>
        <dbReference type="SAM" id="Coils"/>
    </source>
</evidence>
<keyword evidence="9" id="KW-0067">ATP-binding</keyword>
<evidence type="ECO:0000256" key="11">
    <source>
        <dbReference type="ARBA" id="ARBA00023136"/>
    </source>
</evidence>
<keyword evidence="13" id="KW-1133">Transmembrane helix</keyword>
<dbReference type="GO" id="GO:0005524">
    <property type="term" value="F:ATP binding"/>
    <property type="evidence" value="ECO:0007669"/>
    <property type="project" value="UniProtKB-KW"/>
</dbReference>
<dbReference type="GO" id="GO:0000155">
    <property type="term" value="F:phosphorelay sensor kinase activity"/>
    <property type="evidence" value="ECO:0007669"/>
    <property type="project" value="InterPro"/>
</dbReference>
<dbReference type="InterPro" id="IPR010559">
    <property type="entry name" value="Sig_transdc_His_kin_internal"/>
</dbReference>
<reference evidence="16 17" key="1">
    <citation type="submission" date="2020-08" db="EMBL/GenBank/DDBJ databases">
        <title>Cohnella phylogeny.</title>
        <authorList>
            <person name="Dunlap C."/>
        </authorList>
    </citation>
    <scope>NUCLEOTIDE SEQUENCE [LARGE SCALE GENOMIC DNA]</scope>
    <source>
        <strain evidence="16 17">CBP 2801</strain>
    </source>
</reference>
<organism evidence="16 17">
    <name type="scientific">Cohnella zeiphila</name>
    <dbReference type="NCBI Taxonomy" id="2761120"/>
    <lineage>
        <taxon>Bacteria</taxon>
        <taxon>Bacillati</taxon>
        <taxon>Bacillota</taxon>
        <taxon>Bacilli</taxon>
        <taxon>Bacillales</taxon>
        <taxon>Paenibacillaceae</taxon>
        <taxon>Cohnella</taxon>
    </lineage>
</organism>
<comment type="subcellular location">
    <subcellularLocation>
        <location evidence="2">Cell membrane</location>
        <topology evidence="2">Multi-pass membrane protein</topology>
    </subcellularLocation>
</comment>
<accession>A0A7X0SP64</accession>
<evidence type="ECO:0000256" key="13">
    <source>
        <dbReference type="SAM" id="Phobius"/>
    </source>
</evidence>
<dbReference type="PANTHER" id="PTHR34220:SF7">
    <property type="entry name" value="SENSOR HISTIDINE KINASE YPDA"/>
    <property type="match status" value="1"/>
</dbReference>
<dbReference type="Pfam" id="PF02518">
    <property type="entry name" value="HATPase_c"/>
    <property type="match status" value="1"/>
</dbReference>
<feature type="coiled-coil region" evidence="12">
    <location>
        <begin position="359"/>
        <end position="386"/>
    </location>
</feature>
<keyword evidence="12" id="KW-0175">Coiled coil</keyword>
<keyword evidence="13" id="KW-0812">Transmembrane</keyword>
<gene>
    <name evidence="16" type="ORF">H7C18_21710</name>
</gene>
<evidence type="ECO:0000256" key="10">
    <source>
        <dbReference type="ARBA" id="ARBA00023012"/>
    </source>
</evidence>
<dbReference type="PANTHER" id="PTHR34220">
    <property type="entry name" value="SENSOR HISTIDINE KINASE YPDA"/>
    <property type="match status" value="1"/>
</dbReference>
<evidence type="ECO:0000256" key="5">
    <source>
        <dbReference type="ARBA" id="ARBA00022553"/>
    </source>
</evidence>
<keyword evidence="5" id="KW-0597">Phosphoprotein</keyword>
<name>A0A7X0SP64_9BACL</name>
<dbReference type="PROSITE" id="PS50109">
    <property type="entry name" value="HIS_KIN"/>
    <property type="match status" value="1"/>
</dbReference>
<dbReference type="SUPFAM" id="SSF55874">
    <property type="entry name" value="ATPase domain of HSP90 chaperone/DNA topoisomerase II/histidine kinase"/>
    <property type="match status" value="1"/>
</dbReference>
<keyword evidence="7" id="KW-0547">Nucleotide-binding</keyword>
<evidence type="ECO:0000259" key="14">
    <source>
        <dbReference type="PROSITE" id="PS50109"/>
    </source>
</evidence>
<dbReference type="InterPro" id="IPR036890">
    <property type="entry name" value="HATPase_C_sf"/>
</dbReference>
<dbReference type="Gene3D" id="6.10.340.10">
    <property type="match status" value="1"/>
</dbReference>
<dbReference type="Pfam" id="PF06580">
    <property type="entry name" value="His_kinase"/>
    <property type="match status" value="1"/>
</dbReference>
<dbReference type="InterPro" id="IPR050640">
    <property type="entry name" value="Bact_2-comp_sensor_kinase"/>
</dbReference>
<keyword evidence="10" id="KW-0902">Two-component regulatory system</keyword>
<dbReference type="PROSITE" id="PS50885">
    <property type="entry name" value="HAMP"/>
    <property type="match status" value="1"/>
</dbReference>
<comment type="catalytic activity">
    <reaction evidence="1">
        <text>ATP + protein L-histidine = ADP + protein N-phospho-L-histidine.</text>
        <dbReference type="EC" id="2.7.13.3"/>
    </reaction>
</comment>
<protein>
    <recommendedName>
        <fullName evidence="3">histidine kinase</fullName>
        <ecNumber evidence="3">2.7.13.3</ecNumber>
    </recommendedName>
</protein>
<evidence type="ECO:0000256" key="9">
    <source>
        <dbReference type="ARBA" id="ARBA00022840"/>
    </source>
</evidence>
<feature type="transmembrane region" description="Helical" evidence="13">
    <location>
        <begin position="288"/>
        <end position="311"/>
    </location>
</feature>
<evidence type="ECO:0000256" key="3">
    <source>
        <dbReference type="ARBA" id="ARBA00012438"/>
    </source>
</evidence>
<proteinExistence type="predicted"/>
<keyword evidence="17" id="KW-1185">Reference proteome</keyword>
<evidence type="ECO:0000256" key="4">
    <source>
        <dbReference type="ARBA" id="ARBA00022475"/>
    </source>
</evidence>
<evidence type="ECO:0000256" key="6">
    <source>
        <dbReference type="ARBA" id="ARBA00022679"/>
    </source>
</evidence>
<feature type="domain" description="HAMP" evidence="15">
    <location>
        <begin position="312"/>
        <end position="364"/>
    </location>
</feature>
<dbReference type="InterPro" id="IPR003594">
    <property type="entry name" value="HATPase_dom"/>
</dbReference>
<dbReference type="InterPro" id="IPR003660">
    <property type="entry name" value="HAMP_dom"/>
</dbReference>
<keyword evidence="4" id="KW-1003">Cell membrane</keyword>
<dbReference type="GO" id="GO:0005886">
    <property type="term" value="C:plasma membrane"/>
    <property type="evidence" value="ECO:0007669"/>
    <property type="project" value="UniProtKB-SubCell"/>
</dbReference>
<dbReference type="AlphaFoldDB" id="A0A7X0SP64"/>
<feature type="domain" description="Histidine kinase" evidence="14">
    <location>
        <begin position="474"/>
        <end position="579"/>
    </location>
</feature>
<dbReference type="InterPro" id="IPR004358">
    <property type="entry name" value="Sig_transdc_His_kin-like_C"/>
</dbReference>
<dbReference type="RefSeq" id="WP_185131212.1">
    <property type="nucleotide sequence ID" value="NZ_JACJVO010000028.1"/>
</dbReference>
<keyword evidence="11 13" id="KW-0472">Membrane</keyword>
<dbReference type="PRINTS" id="PR00344">
    <property type="entry name" value="BCTRLSENSOR"/>
</dbReference>
<dbReference type="Gene3D" id="3.30.565.10">
    <property type="entry name" value="Histidine kinase-like ATPase, C-terminal domain"/>
    <property type="match status" value="1"/>
</dbReference>
<dbReference type="SMART" id="SM00387">
    <property type="entry name" value="HATPase_c"/>
    <property type="match status" value="1"/>
</dbReference>
<sequence length="584" mass="66333">MLRSRSGIPLTHSLKSRLIVVLLLAAVIPVSLIGGISYYTIIRLQAGKLEKGIQNTLDQEKQSLDATLSNLDYASQQLALFGDIRNHYNEYISRKDPLEKADIEKDVYKYTTIVNYTNPDLGLMSYYLPDDDTYLFSNMNVNPNLPISQFSKIATPYAGLEFLGPHPTLYPYSDNTVLSVLRTVAGGTDEKRIAVYIETNFKVFQDRLTSIPYGMPITHILMSSDGQTIYSENAGVFPLGQPVAMEKVKGRSYFRQGDYVMFASKGAVGWTLLTAIPETEFFRERNDWIARFALIGLLSVAVSLVLAWLIWRTIYRPLVRVNRHLQHIAATRFNEPIRRTGVTEFDELLGTFGFMKGEIVNLLAEVEAKERNKRELEVEKLLYQINPHFIHNTLNTVQWLAKMNGQQDIFELVSYFIEVLDYNLGKEGKVVKVRQELKAVDDYVRLQRIRYQHAFHVEYDIDERVKDMPFPRFLLQPLVENALYHGFKNKDGCVTVRMALDENGGILVRLADNGEGMPPEQLGKLFEKPPEGTKKAGLGVGLSYVHKTLHSFYGNRFRLEAASEPGAGTTITIRIPAQMEGDLR</sequence>
<evidence type="ECO:0000313" key="17">
    <source>
        <dbReference type="Proteomes" id="UP000564644"/>
    </source>
</evidence>
<evidence type="ECO:0000313" key="16">
    <source>
        <dbReference type="EMBL" id="MBB6733546.1"/>
    </source>
</evidence>
<evidence type="ECO:0000259" key="15">
    <source>
        <dbReference type="PROSITE" id="PS50885"/>
    </source>
</evidence>
<keyword evidence="8 16" id="KW-0418">Kinase</keyword>
<comment type="caution">
    <text evidence="16">The sequence shown here is derived from an EMBL/GenBank/DDBJ whole genome shotgun (WGS) entry which is preliminary data.</text>
</comment>
<evidence type="ECO:0000256" key="8">
    <source>
        <dbReference type="ARBA" id="ARBA00022777"/>
    </source>
</evidence>
<feature type="transmembrane region" description="Helical" evidence="13">
    <location>
        <begin position="20"/>
        <end position="41"/>
    </location>
</feature>
<dbReference type="Proteomes" id="UP000564644">
    <property type="component" value="Unassembled WGS sequence"/>
</dbReference>
<evidence type="ECO:0000256" key="2">
    <source>
        <dbReference type="ARBA" id="ARBA00004651"/>
    </source>
</evidence>
<evidence type="ECO:0000256" key="7">
    <source>
        <dbReference type="ARBA" id="ARBA00022741"/>
    </source>
</evidence>
<dbReference type="EC" id="2.7.13.3" evidence="3"/>
<evidence type="ECO:0000256" key="1">
    <source>
        <dbReference type="ARBA" id="ARBA00000085"/>
    </source>
</evidence>